<feature type="site" description="Interaction with DNA substrate" evidence="7">
    <location>
        <position position="261"/>
    </location>
</feature>
<proteinExistence type="inferred from homology"/>
<protein>
    <submittedName>
        <fullName evidence="9">Exodeoxyribonuclease-3</fullName>
    </submittedName>
</protein>
<comment type="caution">
    <text evidence="9">The sequence shown here is derived from an EMBL/GenBank/DDBJ whole genome shotgun (WGS) entry which is preliminary data.</text>
</comment>
<evidence type="ECO:0000256" key="4">
    <source>
        <dbReference type="ARBA" id="ARBA00022842"/>
    </source>
</evidence>
<feature type="active site" evidence="5">
    <location>
        <position position="118"/>
    </location>
</feature>
<comment type="similarity">
    <text evidence="1">Belongs to the DNA repair enzymes AP/ExoA family.</text>
</comment>
<dbReference type="CDD" id="cd10281">
    <property type="entry name" value="Nape_like_AP-endo"/>
    <property type="match status" value="1"/>
</dbReference>
<dbReference type="GO" id="GO:0046872">
    <property type="term" value="F:metal ion binding"/>
    <property type="evidence" value="ECO:0007669"/>
    <property type="project" value="UniProtKB-KW"/>
</dbReference>
<dbReference type="InterPro" id="IPR037493">
    <property type="entry name" value="ExoIII-like"/>
</dbReference>
<feature type="binding site" evidence="6">
    <location>
        <position position="158"/>
    </location>
    <ligand>
        <name>Mg(2+)</name>
        <dbReference type="ChEBI" id="CHEBI:18420"/>
        <label>1</label>
    </ligand>
</feature>
<dbReference type="InterPro" id="IPR005135">
    <property type="entry name" value="Endo/exonuclease/phosphatase"/>
</dbReference>
<feature type="binding site" evidence="6">
    <location>
        <position position="40"/>
    </location>
    <ligand>
        <name>Mg(2+)</name>
        <dbReference type="ChEBI" id="CHEBI:18420"/>
        <label>1</label>
    </ligand>
</feature>
<dbReference type="EMBL" id="QNSB01000015">
    <property type="protein sequence ID" value="RBP68809.1"/>
    <property type="molecule type" value="Genomic_DNA"/>
</dbReference>
<evidence type="ECO:0000256" key="1">
    <source>
        <dbReference type="ARBA" id="ARBA00007092"/>
    </source>
</evidence>
<dbReference type="NCBIfam" id="TIGR00633">
    <property type="entry name" value="xth"/>
    <property type="match status" value="1"/>
</dbReference>
<evidence type="ECO:0000256" key="7">
    <source>
        <dbReference type="PIRSR" id="PIRSR604808-3"/>
    </source>
</evidence>
<comment type="cofactor">
    <cofactor evidence="6">
        <name>Mg(2+)</name>
        <dbReference type="ChEBI" id="CHEBI:18420"/>
    </cofactor>
    <cofactor evidence="6">
        <name>Mn(2+)</name>
        <dbReference type="ChEBI" id="CHEBI:29035"/>
    </cofactor>
    <text evidence="6">Probably binds two magnesium or manganese ions per subunit.</text>
</comment>
<feature type="domain" description="Endonuclease/exonuclease/phosphatase" evidence="8">
    <location>
        <begin position="9"/>
        <end position="261"/>
    </location>
</feature>
<evidence type="ECO:0000259" key="8">
    <source>
        <dbReference type="Pfam" id="PF03372"/>
    </source>
</evidence>
<feature type="binding site" evidence="6">
    <location>
        <position position="261"/>
    </location>
    <ligand>
        <name>Mg(2+)</name>
        <dbReference type="ChEBI" id="CHEBI:18420"/>
        <label>1</label>
    </ligand>
</feature>
<feature type="binding site" evidence="6">
    <location>
        <position position="260"/>
    </location>
    <ligand>
        <name>Mg(2+)</name>
        <dbReference type="ChEBI" id="CHEBI:18420"/>
        <label>1</label>
    </ligand>
</feature>
<evidence type="ECO:0000313" key="10">
    <source>
        <dbReference type="Proteomes" id="UP000253509"/>
    </source>
</evidence>
<feature type="binding site" evidence="6">
    <location>
        <position position="160"/>
    </location>
    <ligand>
        <name>Mg(2+)</name>
        <dbReference type="ChEBI" id="CHEBI:18420"/>
        <label>1</label>
    </ligand>
</feature>
<dbReference type="Gene3D" id="3.60.10.10">
    <property type="entry name" value="Endonuclease/exonuclease/phosphatase"/>
    <property type="match status" value="1"/>
</dbReference>
<dbReference type="AlphaFoldDB" id="A0A366IG18"/>
<evidence type="ECO:0000256" key="3">
    <source>
        <dbReference type="ARBA" id="ARBA00022801"/>
    </source>
</evidence>
<dbReference type="InterPro" id="IPR004808">
    <property type="entry name" value="AP_endonuc_1"/>
</dbReference>
<dbReference type="PANTHER" id="PTHR43250:SF2">
    <property type="entry name" value="EXODEOXYRIBONUCLEASE III"/>
    <property type="match status" value="1"/>
</dbReference>
<dbReference type="PANTHER" id="PTHR43250">
    <property type="entry name" value="EXODEOXYRIBONUCLEASE III"/>
    <property type="match status" value="1"/>
</dbReference>
<keyword evidence="10" id="KW-1185">Reference proteome</keyword>
<accession>A0A366IG18</accession>
<keyword evidence="3" id="KW-0378">Hydrolase</keyword>
<sequence length="274" mass="30501">MIGRMIRIATVNVNGIRAAWRKGMPTWIDTAAPDFITLQEVRAADDIALALLEETGYTTISHDAEAKGRAGVAVMARTAPLAVRSGLGDDGYFDRAGRWLETDYRLGDGSLLTLVSAYVHSGEAGTPKQEDKYRFLDRMTVRMPELAAHADHALVTGDLNVCHTERDLKNWKANRKKAGFLPEERAYFDGFFSDLGWVDVHRALSGDIDGPYTWWSMRGQAFDNDTGWRIDYHMATAALAESAVRATVDKAPSWDTRWSDHAPLVIDYELPAPQ</sequence>
<feature type="site" description="Transition state stabilizer" evidence="7">
    <location>
        <position position="160"/>
    </location>
</feature>
<evidence type="ECO:0000256" key="6">
    <source>
        <dbReference type="PIRSR" id="PIRSR604808-2"/>
    </source>
</evidence>
<dbReference type="GO" id="GO:0008311">
    <property type="term" value="F:double-stranded DNA 3'-5' DNA exonuclease activity"/>
    <property type="evidence" value="ECO:0007669"/>
    <property type="project" value="InterPro"/>
</dbReference>
<gene>
    <name evidence="9" type="ORF">DFO65_11586</name>
</gene>
<dbReference type="NCBIfam" id="TIGR00195">
    <property type="entry name" value="exoDNase_III"/>
    <property type="match status" value="1"/>
</dbReference>
<feature type="site" description="Important for catalytic activity" evidence="7">
    <location>
        <position position="231"/>
    </location>
</feature>
<dbReference type="Pfam" id="PF03372">
    <property type="entry name" value="Exo_endo_phos"/>
    <property type="match status" value="1"/>
</dbReference>
<evidence type="ECO:0000256" key="2">
    <source>
        <dbReference type="ARBA" id="ARBA00022723"/>
    </source>
</evidence>
<feature type="active site" description="Proton acceptor" evidence="5">
    <location>
        <position position="261"/>
    </location>
</feature>
<dbReference type="GO" id="GO:0006281">
    <property type="term" value="P:DNA repair"/>
    <property type="evidence" value="ECO:0007669"/>
    <property type="project" value="InterPro"/>
</dbReference>
<feature type="active site" description="Proton donor/acceptor" evidence="5">
    <location>
        <position position="158"/>
    </location>
</feature>
<keyword evidence="2 6" id="KW-0479">Metal-binding</keyword>
<dbReference type="PROSITE" id="PS51435">
    <property type="entry name" value="AP_NUCLEASE_F1_4"/>
    <property type="match status" value="1"/>
</dbReference>
<keyword evidence="6" id="KW-0464">Manganese</keyword>
<evidence type="ECO:0000313" key="9">
    <source>
        <dbReference type="EMBL" id="RBP68809.1"/>
    </source>
</evidence>
<dbReference type="Proteomes" id="UP000253509">
    <property type="component" value="Unassembled WGS sequence"/>
</dbReference>
<evidence type="ECO:0000256" key="5">
    <source>
        <dbReference type="PIRSR" id="PIRSR604808-1"/>
    </source>
</evidence>
<organism evidence="9 10">
    <name type="scientific">Brevibacterium celere</name>
    <dbReference type="NCBI Taxonomy" id="225845"/>
    <lineage>
        <taxon>Bacteria</taxon>
        <taxon>Bacillati</taxon>
        <taxon>Actinomycetota</taxon>
        <taxon>Actinomycetes</taxon>
        <taxon>Micrococcales</taxon>
        <taxon>Brevibacteriaceae</taxon>
        <taxon>Brevibacterium</taxon>
    </lineage>
</organism>
<name>A0A366IG18_9MICO</name>
<dbReference type="SUPFAM" id="SSF56219">
    <property type="entry name" value="DNase I-like"/>
    <property type="match status" value="1"/>
</dbReference>
<dbReference type="InterPro" id="IPR036691">
    <property type="entry name" value="Endo/exonu/phosph_ase_sf"/>
</dbReference>
<feature type="binding site" evidence="6">
    <location>
        <position position="12"/>
    </location>
    <ligand>
        <name>Mg(2+)</name>
        <dbReference type="ChEBI" id="CHEBI:18420"/>
        <label>1</label>
    </ligand>
</feature>
<keyword evidence="4 6" id="KW-0460">Magnesium</keyword>
<reference evidence="9 10" key="1">
    <citation type="submission" date="2018-06" db="EMBL/GenBank/DDBJ databases">
        <title>Freshwater and sediment microbial communities from various areas in North America, analyzing microbe dynamics in response to fracking.</title>
        <authorList>
            <person name="Lamendella R."/>
        </authorList>
    </citation>
    <scope>NUCLEOTIDE SEQUENCE [LARGE SCALE GENOMIC DNA]</scope>
    <source>
        <strain evidence="9 10">3b_TX</strain>
    </source>
</reference>